<evidence type="ECO:0000313" key="8">
    <source>
        <dbReference type="EMBL" id="UEL48540.1"/>
    </source>
</evidence>
<dbReference type="Gene3D" id="6.10.340.10">
    <property type="match status" value="1"/>
</dbReference>
<keyword evidence="4" id="KW-0175">Coiled coil</keyword>
<protein>
    <submittedName>
        <fullName evidence="8">HAMP domain-containing protein</fullName>
    </submittedName>
</protein>
<dbReference type="AlphaFoldDB" id="A0AAX2ZJK9"/>
<dbReference type="SMART" id="SM00283">
    <property type="entry name" value="MA"/>
    <property type="match status" value="1"/>
</dbReference>
<accession>A0AAX2ZJK9</accession>
<dbReference type="InterPro" id="IPR003660">
    <property type="entry name" value="HAMP_dom"/>
</dbReference>
<dbReference type="InterPro" id="IPR004089">
    <property type="entry name" value="MCPsignal_dom"/>
</dbReference>
<keyword evidence="5" id="KW-0812">Transmembrane</keyword>
<evidence type="ECO:0000259" key="6">
    <source>
        <dbReference type="PROSITE" id="PS50111"/>
    </source>
</evidence>
<keyword evidence="5" id="KW-1133">Transmembrane helix</keyword>
<dbReference type="GO" id="GO:0004888">
    <property type="term" value="F:transmembrane signaling receptor activity"/>
    <property type="evidence" value="ECO:0007669"/>
    <property type="project" value="InterPro"/>
</dbReference>
<dbReference type="GO" id="GO:0007165">
    <property type="term" value="P:signal transduction"/>
    <property type="evidence" value="ECO:0007669"/>
    <property type="project" value="UniProtKB-KW"/>
</dbReference>
<gene>
    <name evidence="8" type="ORF">JW646_03550</name>
</gene>
<dbReference type="GO" id="GO:0005886">
    <property type="term" value="C:plasma membrane"/>
    <property type="evidence" value="ECO:0007669"/>
    <property type="project" value="TreeGrafter"/>
</dbReference>
<organism evidence="8 9">
    <name type="scientific">Terrisporobacter hibernicus</name>
    <dbReference type="NCBI Taxonomy" id="2813371"/>
    <lineage>
        <taxon>Bacteria</taxon>
        <taxon>Bacillati</taxon>
        <taxon>Bacillota</taxon>
        <taxon>Clostridia</taxon>
        <taxon>Peptostreptococcales</taxon>
        <taxon>Peptostreptococcaceae</taxon>
        <taxon>Terrisporobacter</taxon>
    </lineage>
</organism>
<dbReference type="EMBL" id="CP081135">
    <property type="protein sequence ID" value="UEL48540.1"/>
    <property type="molecule type" value="Genomic_DNA"/>
</dbReference>
<evidence type="ECO:0000313" key="9">
    <source>
        <dbReference type="Proteomes" id="UP001198983"/>
    </source>
</evidence>
<dbReference type="PROSITE" id="PS50885">
    <property type="entry name" value="HAMP"/>
    <property type="match status" value="1"/>
</dbReference>
<keyword evidence="1" id="KW-0145">Chemotaxis</keyword>
<evidence type="ECO:0000256" key="3">
    <source>
        <dbReference type="PROSITE-ProRule" id="PRU00284"/>
    </source>
</evidence>
<dbReference type="CDD" id="cd11386">
    <property type="entry name" value="MCP_signal"/>
    <property type="match status" value="1"/>
</dbReference>
<sequence>MKQFSLKEFDFKDMKIGKRLGMAFAIVLIMSTLACVYALNNLKKAGEMSHSIYTGPYQLTNQSMGIRRDLLSISRQINRGFALKEQEEPRKIILKDFESISERIGIINNTPTTNNVIKEDVKKLEKEISLVKEEYEEIYKETKKENFSGSLSDIDLSEYTALFNSCTQTSEEVYDEAENAAKEYDGMVSSSVKKAAIIALVLLLIAIGIGIVVCIKITKKIKEPIEEIEIAANKMAEGDFNIDITYESQDELGVLSESMRKMSKEINVVVEDAVDILNEVSTGNFNIEPKVKYIGIFSHIENSLKKITNELSDTMSQIFAASQEVETASEQVASGAQMLSQGTTEQAGAIEELSATIVEISNKIKNTAKNAGDANELSISAGQEVEEGNGKMKEMVNAMEKISFTSNEIGRIIKTIDDIAFQTNILALNAAVEAARAGEAGKGFAVVADEVRNLAAKSAEAAKNTATLIENSIKAVDNGSLIVDNTAESLQRIIDKIYQVIVLIDDIAKGSDEESNAITQVTLGVEQISQVVQTNSATSEESAAASEELSGQAQLLKSLIDRFNLKEDSNFNDTINFEDNLNINNNSLNF</sequence>
<evidence type="ECO:0000256" key="5">
    <source>
        <dbReference type="SAM" id="Phobius"/>
    </source>
</evidence>
<dbReference type="PROSITE" id="PS50111">
    <property type="entry name" value="CHEMOTAXIS_TRANSDUC_2"/>
    <property type="match status" value="1"/>
</dbReference>
<comment type="similarity">
    <text evidence="2">Belongs to the methyl-accepting chemotaxis (MCP) protein family.</text>
</comment>
<evidence type="ECO:0000256" key="2">
    <source>
        <dbReference type="ARBA" id="ARBA00029447"/>
    </source>
</evidence>
<dbReference type="InterPro" id="IPR051310">
    <property type="entry name" value="MCP_chemotaxis"/>
</dbReference>
<dbReference type="CDD" id="cd06225">
    <property type="entry name" value="HAMP"/>
    <property type="match status" value="1"/>
</dbReference>
<proteinExistence type="inferred from homology"/>
<dbReference type="PANTHER" id="PTHR43531:SF11">
    <property type="entry name" value="METHYL-ACCEPTING CHEMOTAXIS PROTEIN 3"/>
    <property type="match status" value="1"/>
</dbReference>
<dbReference type="KEGG" id="tem:JW646_03550"/>
<feature type="domain" description="HAMP" evidence="7">
    <location>
        <begin position="219"/>
        <end position="271"/>
    </location>
</feature>
<feature type="transmembrane region" description="Helical" evidence="5">
    <location>
        <begin position="20"/>
        <end position="39"/>
    </location>
</feature>
<dbReference type="RefSeq" id="WP_228416634.1">
    <property type="nucleotide sequence ID" value="NZ_CP081135.1"/>
</dbReference>
<dbReference type="SUPFAM" id="SSF58104">
    <property type="entry name" value="Methyl-accepting chemotaxis protein (MCP) signaling domain"/>
    <property type="match status" value="1"/>
</dbReference>
<dbReference type="GO" id="GO:0006935">
    <property type="term" value="P:chemotaxis"/>
    <property type="evidence" value="ECO:0007669"/>
    <property type="project" value="UniProtKB-KW"/>
</dbReference>
<dbReference type="PROSITE" id="PS51257">
    <property type="entry name" value="PROKAR_LIPOPROTEIN"/>
    <property type="match status" value="1"/>
</dbReference>
<dbReference type="Gene3D" id="1.10.287.950">
    <property type="entry name" value="Methyl-accepting chemotaxis protein"/>
    <property type="match status" value="1"/>
</dbReference>
<feature type="transmembrane region" description="Helical" evidence="5">
    <location>
        <begin position="195"/>
        <end position="215"/>
    </location>
</feature>
<dbReference type="SMART" id="SM00304">
    <property type="entry name" value="HAMP"/>
    <property type="match status" value="1"/>
</dbReference>
<dbReference type="PANTHER" id="PTHR43531">
    <property type="entry name" value="PROTEIN ICFG"/>
    <property type="match status" value="1"/>
</dbReference>
<evidence type="ECO:0000256" key="1">
    <source>
        <dbReference type="ARBA" id="ARBA00022500"/>
    </source>
</evidence>
<evidence type="ECO:0000256" key="4">
    <source>
        <dbReference type="SAM" id="Coils"/>
    </source>
</evidence>
<keyword evidence="3" id="KW-0807">Transducer</keyword>
<reference evidence="8 9" key="1">
    <citation type="journal article" date="2023" name="Int. J. Syst. Evol. Microbiol.">
        <title>Terrisporobacter hibernicus sp. nov., isolated from bovine faeces in Northern Ireland.</title>
        <authorList>
            <person name="Mitchell M."/>
            <person name="Nguyen S.V."/>
            <person name="Connor M."/>
            <person name="Fairley D.J."/>
            <person name="Donoghue O."/>
            <person name="Marshall H."/>
            <person name="Koolman L."/>
            <person name="McMullan G."/>
            <person name="Schaffer K.E."/>
            <person name="McGrath J.W."/>
            <person name="Fanning S."/>
        </authorList>
    </citation>
    <scope>NUCLEOTIDE SEQUENCE [LARGE SCALE GENOMIC DNA]</scope>
    <source>
        <strain evidence="8 9">MCA3</strain>
    </source>
</reference>
<dbReference type="Proteomes" id="UP001198983">
    <property type="component" value="Chromosome"/>
</dbReference>
<feature type="coiled-coil region" evidence="4">
    <location>
        <begin position="114"/>
        <end position="141"/>
    </location>
</feature>
<evidence type="ECO:0000259" key="7">
    <source>
        <dbReference type="PROSITE" id="PS50885"/>
    </source>
</evidence>
<feature type="domain" description="Methyl-accepting transducer" evidence="6">
    <location>
        <begin position="321"/>
        <end position="550"/>
    </location>
</feature>
<keyword evidence="5" id="KW-0472">Membrane</keyword>
<name>A0AAX2ZJK9_9FIRM</name>
<dbReference type="InterPro" id="IPR004090">
    <property type="entry name" value="Chemotax_Me-accpt_rcpt"/>
</dbReference>
<dbReference type="PRINTS" id="PR00260">
    <property type="entry name" value="CHEMTRNSDUCR"/>
</dbReference>
<dbReference type="Pfam" id="PF00672">
    <property type="entry name" value="HAMP"/>
    <property type="match status" value="1"/>
</dbReference>
<keyword evidence="9" id="KW-1185">Reference proteome</keyword>
<dbReference type="Pfam" id="PF00015">
    <property type="entry name" value="MCPsignal"/>
    <property type="match status" value="1"/>
</dbReference>